<organism evidence="1 2">
    <name type="scientific">Kalanchoe fedtschenkoi</name>
    <name type="common">Lavender scallops</name>
    <name type="synonym">South American air plant</name>
    <dbReference type="NCBI Taxonomy" id="63787"/>
    <lineage>
        <taxon>Eukaryota</taxon>
        <taxon>Viridiplantae</taxon>
        <taxon>Streptophyta</taxon>
        <taxon>Embryophyta</taxon>
        <taxon>Tracheophyta</taxon>
        <taxon>Spermatophyta</taxon>
        <taxon>Magnoliopsida</taxon>
        <taxon>eudicotyledons</taxon>
        <taxon>Gunneridae</taxon>
        <taxon>Pentapetalae</taxon>
        <taxon>Saxifragales</taxon>
        <taxon>Crassulaceae</taxon>
        <taxon>Kalanchoe</taxon>
    </lineage>
</organism>
<dbReference type="AlphaFoldDB" id="A0A7N0UY88"/>
<dbReference type="OMA" id="ECCSPRT"/>
<keyword evidence="2" id="KW-1185">Reference proteome</keyword>
<proteinExistence type="predicted"/>
<dbReference type="PANTHER" id="PTHR36310:SF1">
    <property type="entry name" value="CYCLIN-DEPENDENT PROTEIN KINASE INHIBITOR SMR11"/>
    <property type="match status" value="1"/>
</dbReference>
<dbReference type="Gramene" id="Kaladp0094s0056.1.v1.1">
    <property type="protein sequence ID" value="Kaladp0094s0056.1.v1.1.CDS.1"/>
    <property type="gene ID" value="Kaladp0094s0056.v1.1"/>
</dbReference>
<protein>
    <submittedName>
        <fullName evidence="1">Uncharacterized protein</fullName>
    </submittedName>
</protein>
<sequence length="205" mass="22242">MGAPVEKINDVIEAKVPAAEGTPIAPITPVPAREVRDIRAPRPVVQCRLSKISAETRKESECCSPRTPKHGVFDPFAPGPDDMLLAPKLRKITGESRISVARQLNFFSSSSGESSRIRDKASSDEEKVIESVYGNLLHDIVPSGTEVDAVEKSAHDADSDGFKTPPSVPCLNGIPKKCPDAPTKQPRPISKRLHIDASLCRKLEF</sequence>
<dbReference type="PANTHER" id="PTHR36310">
    <property type="entry name" value="CYCLIN-DEPENDENT PROTEIN KINASE INHIBITOR SMR11"/>
    <property type="match status" value="1"/>
</dbReference>
<dbReference type="InterPro" id="IPR038971">
    <property type="entry name" value="SMR11/SMR16"/>
</dbReference>
<dbReference type="EnsemblPlants" id="Kaladp0094s0056.1.v1.1">
    <property type="protein sequence ID" value="Kaladp0094s0056.1.v1.1.CDS.1"/>
    <property type="gene ID" value="Kaladp0094s0056.v1.1"/>
</dbReference>
<reference evidence="1" key="1">
    <citation type="submission" date="2021-01" db="UniProtKB">
        <authorList>
            <consortium name="EnsemblPlants"/>
        </authorList>
    </citation>
    <scope>IDENTIFICATION</scope>
</reference>
<evidence type="ECO:0000313" key="1">
    <source>
        <dbReference type="EnsemblPlants" id="Kaladp0094s0056.1.v1.1.CDS.1"/>
    </source>
</evidence>
<evidence type="ECO:0000313" key="2">
    <source>
        <dbReference type="Proteomes" id="UP000594263"/>
    </source>
</evidence>
<dbReference type="Proteomes" id="UP000594263">
    <property type="component" value="Unplaced"/>
</dbReference>
<accession>A0A7N0UY88</accession>
<name>A0A7N0UY88_KALFE</name>